<feature type="signal peptide" evidence="1">
    <location>
        <begin position="1"/>
        <end position="32"/>
    </location>
</feature>
<dbReference type="PROSITE" id="PS51257">
    <property type="entry name" value="PROKAR_LIPOPROTEIN"/>
    <property type="match status" value="1"/>
</dbReference>
<evidence type="ECO:0000313" key="2">
    <source>
        <dbReference type="EMBL" id="SHN87157.1"/>
    </source>
</evidence>
<feature type="chain" id="PRO_5012387528" evidence="1">
    <location>
        <begin position="33"/>
        <end position="377"/>
    </location>
</feature>
<accession>A0A1M7UW64</accession>
<dbReference type="Proteomes" id="UP000184096">
    <property type="component" value="Chromosome I"/>
</dbReference>
<dbReference type="AlphaFoldDB" id="A0A1M7UW64"/>
<keyword evidence="1" id="KW-0732">Signal</keyword>
<reference evidence="3" key="1">
    <citation type="submission" date="2016-11" db="EMBL/GenBank/DDBJ databases">
        <authorList>
            <person name="Varghese N."/>
            <person name="Submissions S."/>
        </authorList>
    </citation>
    <scope>NUCLEOTIDE SEQUENCE [LARGE SCALE GENOMIC DNA]</scope>
    <source>
        <strain evidence="3">GAS401</strain>
    </source>
</reference>
<sequence length="377" mass="41170">MLIQLPRSPAPRRLKCTLAAFFLLISAAAAVACQLCYEAARQMVTIGQRLDMADRAVLAVPFAGATRFRIVEVVKGKDTVGDIIADPPTGLGEAMAPGSDPCLLVRDPFASQWTDLGTIRAEYADWLRQLVATAFVKGDRPRPTWPSNMQTSSTLSYAGWRQRVALVLPYLENPDPLAAQIAWGELARAPYAIMDVVRSRIDAATVGIWLDDPRLASRHAAYTLLLGFVGGPADAARLEQHIEAAWSAHDDTNLAAMIGADLELRGPSRVGWVEAKYFADHSRTMPEIEAALLALDVHGDANRTVPRQRVIQAYRAFIRERAPMAGFVAQQLADWDYWDAATEYAALLKSNAIKDPASEFAVVNYLQRAASANAAVE</sequence>
<proteinExistence type="predicted"/>
<gene>
    <name evidence="2" type="ORF">SAMN05444170_7033</name>
</gene>
<keyword evidence="3" id="KW-1185">Reference proteome</keyword>
<name>A0A1M7UW64_9BRAD</name>
<protein>
    <submittedName>
        <fullName evidence="2">Uncharacterized protein</fullName>
    </submittedName>
</protein>
<organism evidence="2 3">
    <name type="scientific">Bradyrhizobium erythrophlei</name>
    <dbReference type="NCBI Taxonomy" id="1437360"/>
    <lineage>
        <taxon>Bacteria</taxon>
        <taxon>Pseudomonadati</taxon>
        <taxon>Pseudomonadota</taxon>
        <taxon>Alphaproteobacteria</taxon>
        <taxon>Hyphomicrobiales</taxon>
        <taxon>Nitrobacteraceae</taxon>
        <taxon>Bradyrhizobium</taxon>
    </lineage>
</organism>
<evidence type="ECO:0000256" key="1">
    <source>
        <dbReference type="SAM" id="SignalP"/>
    </source>
</evidence>
<evidence type="ECO:0000313" key="3">
    <source>
        <dbReference type="Proteomes" id="UP000184096"/>
    </source>
</evidence>
<dbReference type="EMBL" id="LT670849">
    <property type="protein sequence ID" value="SHN87157.1"/>
    <property type="molecule type" value="Genomic_DNA"/>
</dbReference>